<protein>
    <submittedName>
        <fullName evidence="6">Oxidoreductase</fullName>
    </submittedName>
</protein>
<dbReference type="InterPro" id="IPR050984">
    <property type="entry name" value="Gfo/Idh/MocA_domain"/>
</dbReference>
<dbReference type="AlphaFoldDB" id="A0A9W6M023"/>
<dbReference type="SUPFAM" id="SSF55347">
    <property type="entry name" value="Glyceraldehyde-3-phosphate dehydrogenase-like, C-terminal domain"/>
    <property type="match status" value="1"/>
</dbReference>
<comment type="caution">
    <text evidence="6">The sequence shown here is derived from an EMBL/GenBank/DDBJ whole genome shotgun (WGS) entry which is preliminary data.</text>
</comment>
<dbReference type="InterPro" id="IPR000683">
    <property type="entry name" value="Gfo/Idh/MocA-like_OxRdtase_N"/>
</dbReference>
<feature type="domain" description="GFO/IDH/MocA-like oxidoreductase" evidence="5">
    <location>
        <begin position="134"/>
        <end position="248"/>
    </location>
</feature>
<evidence type="ECO:0000259" key="5">
    <source>
        <dbReference type="Pfam" id="PF22725"/>
    </source>
</evidence>
<name>A0A9W6M023_9MICO</name>
<feature type="domain" description="Gfo/Idh/MocA-like oxidoreductase N-terminal" evidence="4">
    <location>
        <begin position="8"/>
        <end position="122"/>
    </location>
</feature>
<dbReference type="EMBL" id="BSEN01000006">
    <property type="protein sequence ID" value="GLJ76214.1"/>
    <property type="molecule type" value="Genomic_DNA"/>
</dbReference>
<keyword evidence="7" id="KW-1185">Reference proteome</keyword>
<dbReference type="PANTHER" id="PTHR22604">
    <property type="entry name" value="OXIDOREDUCTASES"/>
    <property type="match status" value="1"/>
</dbReference>
<dbReference type="RefSeq" id="WP_271176873.1">
    <property type="nucleotide sequence ID" value="NZ_BAAAJO010000005.1"/>
</dbReference>
<gene>
    <name evidence="6" type="ORF">GCM10017584_17880</name>
</gene>
<dbReference type="InterPro" id="IPR055170">
    <property type="entry name" value="GFO_IDH_MocA-like_dom"/>
</dbReference>
<dbReference type="GO" id="GO:0016491">
    <property type="term" value="F:oxidoreductase activity"/>
    <property type="evidence" value="ECO:0007669"/>
    <property type="project" value="UniProtKB-KW"/>
</dbReference>
<evidence type="ECO:0000259" key="4">
    <source>
        <dbReference type="Pfam" id="PF01408"/>
    </source>
</evidence>
<dbReference type="SUPFAM" id="SSF51735">
    <property type="entry name" value="NAD(P)-binding Rossmann-fold domains"/>
    <property type="match status" value="1"/>
</dbReference>
<evidence type="ECO:0000256" key="3">
    <source>
        <dbReference type="ARBA" id="ARBA00023027"/>
    </source>
</evidence>
<keyword evidence="2" id="KW-0560">Oxidoreductase</keyword>
<reference evidence="6" key="2">
    <citation type="submission" date="2023-01" db="EMBL/GenBank/DDBJ databases">
        <authorList>
            <person name="Sun Q."/>
            <person name="Evtushenko L."/>
        </authorList>
    </citation>
    <scope>NUCLEOTIDE SEQUENCE</scope>
    <source>
        <strain evidence="6">VKM Ac-1401</strain>
    </source>
</reference>
<comment type="similarity">
    <text evidence="1">Belongs to the Gfo/Idh/MocA family.</text>
</comment>
<evidence type="ECO:0000313" key="6">
    <source>
        <dbReference type="EMBL" id="GLJ76214.1"/>
    </source>
</evidence>
<sequence length="328" mass="35276">MTAQSELGWAVVGTGQVSRLIASDLALIPGARRFAVCSRDAARAAELSDEFGFERAYDDFNAMLDEPEVDMVYIATPHSTHATLAITALQRGKHVLIEKPIAANAVEAEQIVAAAYDSGRFAMEAMWMRFHPAYRAMLDAIAAGSIGEVRSVRASFGLPFDKPDSERWSAERSSSALLDQGIYPVTLAVDVLGRPGAITATGRIRPDGVDLAEHITLEYDNHRFAQLGASMVEYLEPNASINGTDGWITVPAPFWAAASFETRSGSIPDALSSPEVTSFEKRGFGYVPMLAAVGEAIETGLTQHPTHPLADSLETLGILDLIRHAMTG</sequence>
<evidence type="ECO:0000313" key="7">
    <source>
        <dbReference type="Proteomes" id="UP001142372"/>
    </source>
</evidence>
<organism evidence="6 7">
    <name type="scientific">Leifsonia poae</name>
    <dbReference type="NCBI Taxonomy" id="110933"/>
    <lineage>
        <taxon>Bacteria</taxon>
        <taxon>Bacillati</taxon>
        <taxon>Actinomycetota</taxon>
        <taxon>Actinomycetes</taxon>
        <taxon>Micrococcales</taxon>
        <taxon>Microbacteriaceae</taxon>
        <taxon>Leifsonia</taxon>
    </lineage>
</organism>
<dbReference type="Proteomes" id="UP001142372">
    <property type="component" value="Unassembled WGS sequence"/>
</dbReference>
<accession>A0A9W6M023</accession>
<dbReference type="Gene3D" id="3.30.360.10">
    <property type="entry name" value="Dihydrodipicolinate Reductase, domain 2"/>
    <property type="match status" value="1"/>
</dbReference>
<dbReference type="Pfam" id="PF01408">
    <property type="entry name" value="GFO_IDH_MocA"/>
    <property type="match status" value="1"/>
</dbReference>
<dbReference type="Gene3D" id="3.40.50.720">
    <property type="entry name" value="NAD(P)-binding Rossmann-like Domain"/>
    <property type="match status" value="1"/>
</dbReference>
<evidence type="ECO:0000256" key="2">
    <source>
        <dbReference type="ARBA" id="ARBA00023002"/>
    </source>
</evidence>
<dbReference type="PANTHER" id="PTHR22604:SF105">
    <property type="entry name" value="TRANS-1,2-DIHYDROBENZENE-1,2-DIOL DEHYDROGENASE"/>
    <property type="match status" value="1"/>
</dbReference>
<keyword evidence="3" id="KW-0520">NAD</keyword>
<proteinExistence type="inferred from homology"/>
<reference evidence="6" key="1">
    <citation type="journal article" date="2014" name="Int. J. Syst. Evol. Microbiol.">
        <title>Complete genome sequence of Corynebacterium casei LMG S-19264T (=DSM 44701T), isolated from a smear-ripened cheese.</title>
        <authorList>
            <consortium name="US DOE Joint Genome Institute (JGI-PGF)"/>
            <person name="Walter F."/>
            <person name="Albersmeier A."/>
            <person name="Kalinowski J."/>
            <person name="Ruckert C."/>
        </authorList>
    </citation>
    <scope>NUCLEOTIDE SEQUENCE</scope>
    <source>
        <strain evidence="6">VKM Ac-1401</strain>
    </source>
</reference>
<evidence type="ECO:0000256" key="1">
    <source>
        <dbReference type="ARBA" id="ARBA00010928"/>
    </source>
</evidence>
<dbReference type="Pfam" id="PF22725">
    <property type="entry name" value="GFO_IDH_MocA_C3"/>
    <property type="match status" value="1"/>
</dbReference>
<dbReference type="GO" id="GO:0000166">
    <property type="term" value="F:nucleotide binding"/>
    <property type="evidence" value="ECO:0007669"/>
    <property type="project" value="InterPro"/>
</dbReference>
<dbReference type="InterPro" id="IPR036291">
    <property type="entry name" value="NAD(P)-bd_dom_sf"/>
</dbReference>